<dbReference type="Pfam" id="PF05552">
    <property type="entry name" value="MS_channel_1st_1"/>
    <property type="match status" value="1"/>
</dbReference>
<dbReference type="InterPro" id="IPR023408">
    <property type="entry name" value="MscS_beta-dom_sf"/>
</dbReference>
<protein>
    <recommendedName>
        <fullName evidence="7">Small-conductance mechanosensitive channel</fullName>
    </recommendedName>
</protein>
<feature type="transmembrane region" description="Helical" evidence="7">
    <location>
        <begin position="26"/>
        <end position="47"/>
    </location>
</feature>
<organism evidence="12 13">
    <name type="scientific">Rhizobium glycinendophyticum</name>
    <dbReference type="NCBI Taxonomy" id="2589807"/>
    <lineage>
        <taxon>Bacteria</taxon>
        <taxon>Pseudomonadati</taxon>
        <taxon>Pseudomonadota</taxon>
        <taxon>Alphaproteobacteria</taxon>
        <taxon>Hyphomicrobiales</taxon>
        <taxon>Rhizobiaceae</taxon>
        <taxon>Rhizobium/Agrobacterium group</taxon>
        <taxon>Rhizobium</taxon>
    </lineage>
</organism>
<dbReference type="InterPro" id="IPR008910">
    <property type="entry name" value="MSC_TM_helix"/>
</dbReference>
<dbReference type="SUPFAM" id="SSF82861">
    <property type="entry name" value="Mechanosensitive channel protein MscS (YggB), transmembrane region"/>
    <property type="match status" value="1"/>
</dbReference>
<evidence type="ECO:0000256" key="3">
    <source>
        <dbReference type="ARBA" id="ARBA00022475"/>
    </source>
</evidence>
<evidence type="ECO:0000256" key="1">
    <source>
        <dbReference type="ARBA" id="ARBA00004651"/>
    </source>
</evidence>
<feature type="domain" description="Mechanosensitive ion channel MscS" evidence="9">
    <location>
        <begin position="114"/>
        <end position="180"/>
    </location>
</feature>
<comment type="caution">
    <text evidence="12">The sequence shown here is derived from an EMBL/GenBank/DDBJ whole genome shotgun (WGS) entry which is preliminary data.</text>
</comment>
<dbReference type="Pfam" id="PF21082">
    <property type="entry name" value="MS_channel_3rd"/>
    <property type="match status" value="1"/>
</dbReference>
<feature type="transmembrane region" description="Helical" evidence="7">
    <location>
        <begin position="68"/>
        <end position="90"/>
    </location>
</feature>
<comment type="function">
    <text evidence="7">Mechanosensitive channel that participates in the regulation of osmotic pressure changes within the cell, opening in response to stretch forces in the membrane lipid bilayer, without the need for other proteins. Contributes to normal resistance to hypoosmotic shock. Forms an ion channel of 1.0 nanosiemens conductance with a slight preference for anions.</text>
</comment>
<gene>
    <name evidence="12" type="ORF">FJQ55_06700</name>
</gene>
<accession>A0A504UUW1</accession>
<dbReference type="RefSeq" id="WP_140826869.1">
    <property type="nucleotide sequence ID" value="NZ_VFYP01000001.1"/>
</dbReference>
<dbReference type="SUPFAM" id="SSF82689">
    <property type="entry name" value="Mechanosensitive channel protein MscS (YggB), C-terminal domain"/>
    <property type="match status" value="1"/>
</dbReference>
<keyword evidence="7" id="KW-0406">Ion transport</keyword>
<dbReference type="Gene3D" id="2.30.30.60">
    <property type="match status" value="1"/>
</dbReference>
<dbReference type="SUPFAM" id="SSF50182">
    <property type="entry name" value="Sm-like ribonucleoproteins"/>
    <property type="match status" value="1"/>
</dbReference>
<dbReference type="InterPro" id="IPR006685">
    <property type="entry name" value="MscS_channel_2nd"/>
</dbReference>
<name>A0A504UUW1_9HYPH</name>
<comment type="subcellular location">
    <subcellularLocation>
        <location evidence="7">Cell inner membrane</location>
        <topology evidence="7">Multi-pass membrane protein</topology>
    </subcellularLocation>
    <subcellularLocation>
        <location evidence="1">Cell membrane</location>
        <topology evidence="1">Multi-pass membrane protein</topology>
    </subcellularLocation>
</comment>
<comment type="similarity">
    <text evidence="2 7">Belongs to the MscS (TC 1.A.23) family.</text>
</comment>
<keyword evidence="7" id="KW-0407">Ion channel</keyword>
<evidence type="ECO:0000256" key="2">
    <source>
        <dbReference type="ARBA" id="ARBA00008017"/>
    </source>
</evidence>
<keyword evidence="7" id="KW-0813">Transport</keyword>
<keyword evidence="7" id="KW-0997">Cell inner membrane</keyword>
<comment type="caution">
    <text evidence="7">Lacks conserved residue(s) required for the propagation of feature annotation.</text>
</comment>
<reference evidence="12 13" key="1">
    <citation type="submission" date="2019-06" db="EMBL/GenBank/DDBJ databases">
        <title>Rhizobium sp. CL12 isolated from roots of soybean.</title>
        <authorList>
            <person name="Wang C."/>
        </authorList>
    </citation>
    <scope>NUCLEOTIDE SEQUENCE [LARGE SCALE GENOMIC DNA]</scope>
    <source>
        <strain evidence="12 13">CL12</strain>
    </source>
</reference>
<keyword evidence="4 7" id="KW-0812">Transmembrane</keyword>
<dbReference type="OrthoDB" id="9814206at2"/>
<evidence type="ECO:0000256" key="6">
    <source>
        <dbReference type="ARBA" id="ARBA00023136"/>
    </source>
</evidence>
<dbReference type="AlphaFoldDB" id="A0A504UUW1"/>
<feature type="region of interest" description="Disordered" evidence="8">
    <location>
        <begin position="277"/>
        <end position="301"/>
    </location>
</feature>
<dbReference type="InterPro" id="IPR049278">
    <property type="entry name" value="MS_channel_C"/>
</dbReference>
<dbReference type="Gene3D" id="3.30.70.100">
    <property type="match status" value="1"/>
</dbReference>
<evidence type="ECO:0000259" key="10">
    <source>
        <dbReference type="Pfam" id="PF21082"/>
    </source>
</evidence>
<feature type="transmembrane region" description="Helical" evidence="7">
    <location>
        <begin position="96"/>
        <end position="127"/>
    </location>
</feature>
<dbReference type="InterPro" id="IPR049142">
    <property type="entry name" value="MS_channel_1st"/>
</dbReference>
<evidence type="ECO:0000256" key="8">
    <source>
        <dbReference type="SAM" id="MobiDB-lite"/>
    </source>
</evidence>
<dbReference type="EMBL" id="VFYP01000001">
    <property type="protein sequence ID" value="TPP10531.1"/>
    <property type="molecule type" value="Genomic_DNA"/>
</dbReference>
<dbReference type="Pfam" id="PF00924">
    <property type="entry name" value="MS_channel_2nd"/>
    <property type="match status" value="1"/>
</dbReference>
<evidence type="ECO:0000259" key="9">
    <source>
        <dbReference type="Pfam" id="PF00924"/>
    </source>
</evidence>
<dbReference type="InterPro" id="IPR011014">
    <property type="entry name" value="MscS_channel_TM-2"/>
</dbReference>
<dbReference type="Gene3D" id="1.10.287.1260">
    <property type="match status" value="1"/>
</dbReference>
<feature type="domain" description="Mechanosensitive ion channel MscS C-terminal" evidence="10">
    <location>
        <begin position="187"/>
        <end position="268"/>
    </location>
</feature>
<feature type="domain" description="Mechanosensitive ion channel transmembrane helices 2/3" evidence="11">
    <location>
        <begin position="71"/>
        <end position="112"/>
    </location>
</feature>
<sequence length="301" mass="32884">MEQQASEVILASQAALAQVGRLAVEYSFSILGALLLLALGWWVSRLLSRWTHLGLLQLHGIDETLARFFANVVRYASLILVLVTVLGQFGVQTASIIAALGAAGLAIGLALQGTLQNIAAGIMLLVLRPFRVGEYIDTGSISGTIVEIGLFATELRTPDGLYRLAPNSILWNVPITNFSRHQTRRFELKVGIGYEDDIDVAEKIMRDHAEADPRVLADPAVATHVDQLGDSSVVLTMWYWTKASDFWPTSREMIKKVKASFDQKGISIPYPQVTYHADPKEAAPAGPARMPKLENGPRPQA</sequence>
<dbReference type="GO" id="GO:0005886">
    <property type="term" value="C:plasma membrane"/>
    <property type="evidence" value="ECO:0007669"/>
    <property type="project" value="UniProtKB-SubCell"/>
</dbReference>
<keyword evidence="13" id="KW-1185">Reference proteome</keyword>
<dbReference type="PANTHER" id="PTHR30221:SF1">
    <property type="entry name" value="SMALL-CONDUCTANCE MECHANOSENSITIVE CHANNEL"/>
    <property type="match status" value="1"/>
</dbReference>
<dbReference type="GO" id="GO:0008381">
    <property type="term" value="F:mechanosensitive monoatomic ion channel activity"/>
    <property type="evidence" value="ECO:0007669"/>
    <property type="project" value="InterPro"/>
</dbReference>
<evidence type="ECO:0000256" key="5">
    <source>
        <dbReference type="ARBA" id="ARBA00022989"/>
    </source>
</evidence>
<evidence type="ECO:0000313" key="13">
    <source>
        <dbReference type="Proteomes" id="UP000316429"/>
    </source>
</evidence>
<keyword evidence="5 7" id="KW-1133">Transmembrane helix</keyword>
<keyword evidence="3" id="KW-1003">Cell membrane</keyword>
<dbReference type="Pfam" id="PF21088">
    <property type="entry name" value="MS_channel_1st"/>
    <property type="match status" value="1"/>
</dbReference>
<dbReference type="InterPro" id="IPR010920">
    <property type="entry name" value="LSM_dom_sf"/>
</dbReference>
<dbReference type="PANTHER" id="PTHR30221">
    <property type="entry name" value="SMALL-CONDUCTANCE MECHANOSENSITIVE CHANNEL"/>
    <property type="match status" value="1"/>
</dbReference>
<evidence type="ECO:0000259" key="11">
    <source>
        <dbReference type="Pfam" id="PF21088"/>
    </source>
</evidence>
<comment type="subunit">
    <text evidence="7">Homoheptamer.</text>
</comment>
<keyword evidence="6 7" id="KW-0472">Membrane</keyword>
<evidence type="ECO:0000256" key="7">
    <source>
        <dbReference type="RuleBase" id="RU369025"/>
    </source>
</evidence>
<proteinExistence type="inferred from homology"/>
<evidence type="ECO:0000256" key="4">
    <source>
        <dbReference type="ARBA" id="ARBA00022692"/>
    </source>
</evidence>
<dbReference type="InterPro" id="IPR045275">
    <property type="entry name" value="MscS_archaea/bacteria_type"/>
</dbReference>
<evidence type="ECO:0000313" key="12">
    <source>
        <dbReference type="EMBL" id="TPP10531.1"/>
    </source>
</evidence>
<dbReference type="InterPro" id="IPR011066">
    <property type="entry name" value="MscS_channel_C_sf"/>
</dbReference>
<dbReference type="Proteomes" id="UP000316429">
    <property type="component" value="Unassembled WGS sequence"/>
</dbReference>